<organism evidence="2 3">
    <name type="scientific">Lipomyces tetrasporus</name>
    <dbReference type="NCBI Taxonomy" id="54092"/>
    <lineage>
        <taxon>Eukaryota</taxon>
        <taxon>Fungi</taxon>
        <taxon>Dikarya</taxon>
        <taxon>Ascomycota</taxon>
        <taxon>Saccharomycotina</taxon>
        <taxon>Lipomycetes</taxon>
        <taxon>Lipomycetales</taxon>
        <taxon>Lipomycetaceae</taxon>
        <taxon>Lipomyces</taxon>
    </lineage>
</organism>
<comment type="caution">
    <text evidence="2">The sequence shown here is derived from an EMBL/GenBank/DDBJ whole genome shotgun (WGS) entry which is preliminary data.</text>
</comment>
<accession>A0AAD7QWV0</accession>
<dbReference type="Proteomes" id="UP001217417">
    <property type="component" value="Unassembled WGS sequence"/>
</dbReference>
<dbReference type="AlphaFoldDB" id="A0AAD7QWV0"/>
<reference evidence="2" key="1">
    <citation type="submission" date="2023-03" db="EMBL/GenBank/DDBJ databases">
        <title>Near-Complete genome sequence of Lipomyces tetrasporous NRRL Y-64009, an oleaginous yeast capable of growing on lignocellulosic hydrolysates.</title>
        <authorList>
            <consortium name="Lawrence Berkeley National Laboratory"/>
            <person name="Jagtap S.S."/>
            <person name="Liu J.-J."/>
            <person name="Walukiewicz H.E."/>
            <person name="Pangilinan J."/>
            <person name="Lipzen A."/>
            <person name="Ahrendt S."/>
            <person name="Koriabine M."/>
            <person name="Cobaugh K."/>
            <person name="Salamov A."/>
            <person name="Yoshinaga Y."/>
            <person name="Ng V."/>
            <person name="Daum C."/>
            <person name="Grigoriev I.V."/>
            <person name="Slininger P.J."/>
            <person name="Dien B.S."/>
            <person name="Jin Y.-S."/>
            <person name="Rao C.V."/>
        </authorList>
    </citation>
    <scope>NUCLEOTIDE SEQUENCE</scope>
    <source>
        <strain evidence="2">NRRL Y-64009</strain>
    </source>
</reference>
<keyword evidence="3" id="KW-1185">Reference proteome</keyword>
<evidence type="ECO:0000256" key="1">
    <source>
        <dbReference type="SAM" id="Phobius"/>
    </source>
</evidence>
<keyword evidence="1" id="KW-0812">Transmembrane</keyword>
<dbReference type="RefSeq" id="XP_056046248.1">
    <property type="nucleotide sequence ID" value="XM_056186688.1"/>
</dbReference>
<protein>
    <submittedName>
        <fullName evidence="2">Uncharacterized protein</fullName>
    </submittedName>
</protein>
<proteinExistence type="predicted"/>
<dbReference type="GeneID" id="80881854"/>
<evidence type="ECO:0000313" key="2">
    <source>
        <dbReference type="EMBL" id="KAJ8102798.1"/>
    </source>
</evidence>
<keyword evidence="1" id="KW-1133">Transmembrane helix</keyword>
<gene>
    <name evidence="2" type="ORF">POJ06DRAFT_245655</name>
</gene>
<name>A0AAD7QWV0_9ASCO</name>
<feature type="transmembrane region" description="Helical" evidence="1">
    <location>
        <begin position="55"/>
        <end position="79"/>
    </location>
</feature>
<sequence>MTALLTTSPSRATKTDWTRAYVCLHRRGTDQNMPFCCERMDVTQHRRSTIIGFRFMYIWIRSAFPFGSWSFFCTNAFVIQGPCPLASRLFFGFATFVVHINNRKRPFQPEERVPQTHFTRSQ</sequence>
<dbReference type="EMBL" id="JARPMG010000002">
    <property type="protein sequence ID" value="KAJ8102798.1"/>
    <property type="molecule type" value="Genomic_DNA"/>
</dbReference>
<evidence type="ECO:0000313" key="3">
    <source>
        <dbReference type="Proteomes" id="UP001217417"/>
    </source>
</evidence>
<feature type="transmembrane region" description="Helical" evidence="1">
    <location>
        <begin position="85"/>
        <end position="102"/>
    </location>
</feature>
<keyword evidence="1" id="KW-0472">Membrane</keyword>